<sequence>MRAESILGGFALMLSAIFLTVSCAKKHSNSSGSSDSTFTVSEITQTAGSDGLSGSFVIP</sequence>
<feature type="non-terminal residue" evidence="1">
    <location>
        <position position="59"/>
    </location>
</feature>
<dbReference type="EMBL" id="UINC01068092">
    <property type="protein sequence ID" value="SVC00413.1"/>
    <property type="molecule type" value="Genomic_DNA"/>
</dbReference>
<dbReference type="AlphaFoldDB" id="A0A382INI6"/>
<accession>A0A382INI6</accession>
<organism evidence="1">
    <name type="scientific">marine metagenome</name>
    <dbReference type="NCBI Taxonomy" id="408172"/>
    <lineage>
        <taxon>unclassified sequences</taxon>
        <taxon>metagenomes</taxon>
        <taxon>ecological metagenomes</taxon>
    </lineage>
</organism>
<dbReference type="PROSITE" id="PS51257">
    <property type="entry name" value="PROKAR_LIPOPROTEIN"/>
    <property type="match status" value="1"/>
</dbReference>
<reference evidence="1" key="1">
    <citation type="submission" date="2018-05" db="EMBL/GenBank/DDBJ databases">
        <authorList>
            <person name="Lanie J.A."/>
            <person name="Ng W.-L."/>
            <person name="Kazmierczak K.M."/>
            <person name="Andrzejewski T.M."/>
            <person name="Davidsen T.M."/>
            <person name="Wayne K.J."/>
            <person name="Tettelin H."/>
            <person name="Glass J.I."/>
            <person name="Rusch D."/>
            <person name="Podicherti R."/>
            <person name="Tsui H.-C.T."/>
            <person name="Winkler M.E."/>
        </authorList>
    </citation>
    <scope>NUCLEOTIDE SEQUENCE</scope>
</reference>
<name>A0A382INI6_9ZZZZ</name>
<gene>
    <name evidence="1" type="ORF">METZ01_LOCUS253267</name>
</gene>
<protein>
    <submittedName>
        <fullName evidence="1">Uncharacterized protein</fullName>
    </submittedName>
</protein>
<proteinExistence type="predicted"/>
<evidence type="ECO:0000313" key="1">
    <source>
        <dbReference type="EMBL" id="SVC00413.1"/>
    </source>
</evidence>